<dbReference type="InterPro" id="IPR010730">
    <property type="entry name" value="HET"/>
</dbReference>
<organism evidence="2 3">
    <name type="scientific">Fusarium sarcochroum</name>
    <dbReference type="NCBI Taxonomy" id="1208366"/>
    <lineage>
        <taxon>Eukaryota</taxon>
        <taxon>Fungi</taxon>
        <taxon>Dikarya</taxon>
        <taxon>Ascomycota</taxon>
        <taxon>Pezizomycotina</taxon>
        <taxon>Sordariomycetes</taxon>
        <taxon>Hypocreomycetidae</taxon>
        <taxon>Hypocreales</taxon>
        <taxon>Nectriaceae</taxon>
        <taxon>Fusarium</taxon>
        <taxon>Fusarium lateritium species complex</taxon>
    </lineage>
</organism>
<proteinExistence type="predicted"/>
<sequence>MEMAPSNFKYTALQESEIRVLVLDAGNEGDALSGALIAVKHVPGEYVTRYDAMSYTWGDQSNPDYIDLRNPKRIDHDKSCICEKKSTGSLPIGRNLASALRQLRHESESRTLWADSICINQQDLDERAAQVQRMSDIYKNAQRAIAWLGPGDELSPIAIGMLQQLADCVDFTKEEEDILDNRITFKRDKFEFIMNKPIDNIHDWSKPLPFSDQQWQAVASLITRTWFRRLWVRQEVLLAGKDTILLVGGDSMPWLHFMTAIEIIAQKREALAGKVNIHMMIEFSNVRSFSYLRHMRDFFTLVSYTHACEVTEPRDRVFALLGLAEGRFTSEIVIDYRKNVKDVHRDALVRASTYHEDLKLLSLCDSASEPTWIPDLERIQDLRPMTGGRAALCSAEKAQAFTKEQLRLQGVRCDYITELVGPQDGQNSQAQLEATVIEAARRFLGHDVKTWNFQKVQQFSLMLHVNDFFIHPPYINKTQERLAERISSHSETLGAQLAYLTYFIHQRSIYMTKMGYVVLGPRNCQPGDPVVVFLGCHLPMVLRSIENGEYKLKGPCAHPALLSSEAILGEMPTGWRLRYARRVGEPVFENPEGERQHIDPRLDNIPVPEEWELRWRDDGTPFWYIAKKDRWTNFDPRLTLDSLRKRGVKVDDYVLR</sequence>
<protein>
    <recommendedName>
        <fullName evidence="1">Heterokaryon incompatibility domain-containing protein</fullName>
    </recommendedName>
</protein>
<dbReference type="EMBL" id="JABEXW010000460">
    <property type="protein sequence ID" value="KAF4963629.1"/>
    <property type="molecule type" value="Genomic_DNA"/>
</dbReference>
<gene>
    <name evidence="2" type="ORF">FSARC_8371</name>
</gene>
<comment type="caution">
    <text evidence="2">The sequence shown here is derived from an EMBL/GenBank/DDBJ whole genome shotgun (WGS) entry which is preliminary data.</text>
</comment>
<dbReference type="PANTHER" id="PTHR24148:SF64">
    <property type="entry name" value="HETEROKARYON INCOMPATIBILITY DOMAIN-CONTAINING PROTEIN"/>
    <property type="match status" value="1"/>
</dbReference>
<name>A0A8H4TTH9_9HYPO</name>
<evidence type="ECO:0000259" key="1">
    <source>
        <dbReference type="Pfam" id="PF06985"/>
    </source>
</evidence>
<reference evidence="2" key="2">
    <citation type="submission" date="2020-05" db="EMBL/GenBank/DDBJ databases">
        <authorList>
            <person name="Kim H.-S."/>
            <person name="Proctor R.H."/>
            <person name="Brown D.W."/>
        </authorList>
    </citation>
    <scope>NUCLEOTIDE SEQUENCE</scope>
    <source>
        <strain evidence="2">NRRL 20472</strain>
    </source>
</reference>
<accession>A0A8H4TTH9</accession>
<keyword evidence="3" id="KW-1185">Reference proteome</keyword>
<evidence type="ECO:0000313" key="3">
    <source>
        <dbReference type="Proteomes" id="UP000622797"/>
    </source>
</evidence>
<dbReference type="Proteomes" id="UP000622797">
    <property type="component" value="Unassembled WGS sequence"/>
</dbReference>
<dbReference type="Pfam" id="PF26639">
    <property type="entry name" value="Het-6_barrel"/>
    <property type="match status" value="1"/>
</dbReference>
<dbReference type="InterPro" id="IPR052895">
    <property type="entry name" value="HetReg/Transcr_Mod"/>
</dbReference>
<dbReference type="OrthoDB" id="3553147at2759"/>
<reference evidence="2" key="1">
    <citation type="journal article" date="2020" name="BMC Genomics">
        <title>Correction to: Identification and distribution of gene clusters required for synthesis of sphingolipid metabolism inhibitors in diverse species of the filamentous fungus Fusarium.</title>
        <authorList>
            <person name="Kim H.S."/>
            <person name="Lohmar J.M."/>
            <person name="Busman M."/>
            <person name="Brown D.W."/>
            <person name="Naumann T.A."/>
            <person name="Divon H.H."/>
            <person name="Lysoe E."/>
            <person name="Uhlig S."/>
            <person name="Proctor R.H."/>
        </authorList>
    </citation>
    <scope>NUCLEOTIDE SEQUENCE</scope>
    <source>
        <strain evidence="2">NRRL 20472</strain>
    </source>
</reference>
<evidence type="ECO:0000313" key="2">
    <source>
        <dbReference type="EMBL" id="KAF4963629.1"/>
    </source>
</evidence>
<dbReference type="AlphaFoldDB" id="A0A8H4TTH9"/>
<dbReference type="PANTHER" id="PTHR24148">
    <property type="entry name" value="ANKYRIN REPEAT DOMAIN-CONTAINING PROTEIN 39 HOMOLOG-RELATED"/>
    <property type="match status" value="1"/>
</dbReference>
<feature type="domain" description="Heterokaryon incompatibility" evidence="1">
    <location>
        <begin position="50"/>
        <end position="235"/>
    </location>
</feature>
<dbReference type="Pfam" id="PF06985">
    <property type="entry name" value="HET"/>
    <property type="match status" value="1"/>
</dbReference>